<dbReference type="GeneID" id="68092849"/>
<dbReference type="EMBL" id="PYSW02000105">
    <property type="protein sequence ID" value="KAG2370571.1"/>
    <property type="molecule type" value="Genomic_DNA"/>
</dbReference>
<evidence type="ECO:0000313" key="3">
    <source>
        <dbReference type="Proteomes" id="UP000816034"/>
    </source>
</evidence>
<keyword evidence="1" id="KW-1133">Transmembrane helix</keyword>
<evidence type="ECO:0000313" key="2">
    <source>
        <dbReference type="EMBL" id="KAG2370571.1"/>
    </source>
</evidence>
<feature type="transmembrane region" description="Helical" evidence="1">
    <location>
        <begin position="7"/>
        <end position="25"/>
    </location>
</feature>
<proteinExistence type="predicted"/>
<sequence>MSIGSSFVLIVVTSLVISTLVLIISQPSDDSIFQIYPLIGNVTPFHTHRVHMLYVSGLADYDHVRKLLIDEGCSKAQDISKCESELEFEPVKMNSPLLRSPSDHHDGKVYTPLVIGNVFYEESSADSYAELIPGVILQKRGSNESVHCTDELCVFKEMFFNRNLIAKVLKTYVTGAKTHHIGRKYLCVDKYLRKMFYKRENINSVEHVELSIPISNSASQLDYQLNLNLKYDILSLLTSATHMVQSFGIKNVLKLGIQTALLGLPVQLPIMGVKGISEWREFDTRDPILIQNLVLTSPLFPIVKWKELQANSDNRLVFLEKGGDVSNYYLPFKFQPLAALDLKNAKFVMTPPFNVGTGNDKVETTEN</sequence>
<dbReference type="RefSeq" id="XP_044541435.1">
    <property type="nucleotide sequence ID" value="XM_044693445.1"/>
</dbReference>
<organism evidence="2 3">
    <name type="scientific">Naegleria lovaniensis</name>
    <name type="common">Amoeba</name>
    <dbReference type="NCBI Taxonomy" id="51637"/>
    <lineage>
        <taxon>Eukaryota</taxon>
        <taxon>Discoba</taxon>
        <taxon>Heterolobosea</taxon>
        <taxon>Tetramitia</taxon>
        <taxon>Eutetramitia</taxon>
        <taxon>Vahlkampfiidae</taxon>
        <taxon>Naegleria</taxon>
    </lineage>
</organism>
<reference evidence="2 3" key="1">
    <citation type="journal article" date="2018" name="BMC Genomics">
        <title>The genome of Naegleria lovaniensis, the basis for a comparative approach to unravel pathogenicity factors of the human pathogenic amoeba N. fowleri.</title>
        <authorList>
            <person name="Liechti N."/>
            <person name="Schurch N."/>
            <person name="Bruggmann R."/>
            <person name="Wittwer M."/>
        </authorList>
    </citation>
    <scope>NUCLEOTIDE SEQUENCE [LARGE SCALE GENOMIC DNA]</scope>
    <source>
        <strain evidence="2 3">ATCC 30569</strain>
    </source>
</reference>
<keyword evidence="1" id="KW-0812">Transmembrane</keyword>
<keyword evidence="3" id="KW-1185">Reference proteome</keyword>
<gene>
    <name evidence="2" type="ORF">C9374_000387</name>
</gene>
<dbReference type="AlphaFoldDB" id="A0AA88KAA6"/>
<keyword evidence="1" id="KW-0472">Membrane</keyword>
<accession>A0AA88KAA6</accession>
<evidence type="ECO:0000256" key="1">
    <source>
        <dbReference type="SAM" id="Phobius"/>
    </source>
</evidence>
<dbReference type="Proteomes" id="UP000816034">
    <property type="component" value="Unassembled WGS sequence"/>
</dbReference>
<protein>
    <submittedName>
        <fullName evidence="2">Uncharacterized protein</fullName>
    </submittedName>
</protein>
<comment type="caution">
    <text evidence="2">The sequence shown here is derived from an EMBL/GenBank/DDBJ whole genome shotgun (WGS) entry which is preliminary data.</text>
</comment>
<name>A0AA88KAA6_NAELO</name>